<keyword evidence="2" id="KW-0539">Nucleus</keyword>
<dbReference type="GO" id="GO:0090575">
    <property type="term" value="C:RNA polymerase II transcription regulator complex"/>
    <property type="evidence" value="ECO:0007669"/>
    <property type="project" value="TreeGrafter"/>
</dbReference>
<feature type="compositionally biased region" description="Pro residues" evidence="4">
    <location>
        <begin position="246"/>
        <end position="258"/>
    </location>
</feature>
<gene>
    <name evidence="6" type="ORF">SAPIO_CDS5801</name>
</gene>
<dbReference type="HOGENOM" id="CLU_035241_2_0_1"/>
<dbReference type="RefSeq" id="XP_016642369.1">
    <property type="nucleotide sequence ID" value="XM_016788053.1"/>
</dbReference>
<evidence type="ECO:0000256" key="4">
    <source>
        <dbReference type="SAM" id="MobiDB-lite"/>
    </source>
</evidence>
<feature type="region of interest" description="Disordered" evidence="4">
    <location>
        <begin position="330"/>
        <end position="375"/>
    </location>
</feature>
<dbReference type="InterPro" id="IPR046347">
    <property type="entry name" value="bZIP_sf"/>
</dbReference>
<evidence type="ECO:0000259" key="5">
    <source>
        <dbReference type="PROSITE" id="PS00036"/>
    </source>
</evidence>
<dbReference type="SUPFAM" id="SSF57959">
    <property type="entry name" value="Leucine zipper domain"/>
    <property type="match status" value="1"/>
</dbReference>
<feature type="coiled-coil region" evidence="3">
    <location>
        <begin position="71"/>
        <end position="105"/>
    </location>
</feature>
<dbReference type="Proteomes" id="UP000028545">
    <property type="component" value="Unassembled WGS sequence"/>
</dbReference>
<dbReference type="EMBL" id="JOWA01000099">
    <property type="protein sequence ID" value="KEZ42570.1"/>
    <property type="molecule type" value="Genomic_DNA"/>
</dbReference>
<dbReference type="VEuPathDB" id="FungiDB:SAPIO_CDS5801"/>
<feature type="compositionally biased region" description="Basic and acidic residues" evidence="4">
    <location>
        <begin position="7"/>
        <end position="17"/>
    </location>
</feature>
<feature type="region of interest" description="Disordered" evidence="4">
    <location>
        <begin position="175"/>
        <end position="263"/>
    </location>
</feature>
<evidence type="ECO:0000256" key="1">
    <source>
        <dbReference type="ARBA" id="ARBA00004123"/>
    </source>
</evidence>
<feature type="compositionally biased region" description="Low complexity" evidence="4">
    <location>
        <begin position="203"/>
        <end position="215"/>
    </location>
</feature>
<dbReference type="AlphaFoldDB" id="A0A084G5F8"/>
<feature type="region of interest" description="Disordered" evidence="4">
    <location>
        <begin position="278"/>
        <end position="298"/>
    </location>
</feature>
<comment type="caution">
    <text evidence="6">The sequence shown here is derived from an EMBL/GenBank/DDBJ whole genome shotgun (WGS) entry which is preliminary data.</text>
</comment>
<evidence type="ECO:0000256" key="2">
    <source>
        <dbReference type="ARBA" id="ARBA00023242"/>
    </source>
</evidence>
<dbReference type="InterPro" id="IPR004827">
    <property type="entry name" value="bZIP"/>
</dbReference>
<dbReference type="SMART" id="SM00338">
    <property type="entry name" value="BRLZ"/>
    <property type="match status" value="1"/>
</dbReference>
<dbReference type="PANTHER" id="PTHR40621:SF9">
    <property type="entry name" value="MEAB PROTEIN"/>
    <property type="match status" value="1"/>
</dbReference>
<dbReference type="PROSITE" id="PS00036">
    <property type="entry name" value="BZIP_BASIC"/>
    <property type="match status" value="1"/>
</dbReference>
<name>A0A084G5F8_PSEDA</name>
<dbReference type="CDD" id="cd14688">
    <property type="entry name" value="bZIP_YAP"/>
    <property type="match status" value="1"/>
</dbReference>
<keyword evidence="3" id="KW-0175">Coiled coil</keyword>
<proteinExistence type="predicted"/>
<feature type="domain" description="BZIP" evidence="5">
    <location>
        <begin position="59"/>
        <end position="73"/>
    </location>
</feature>
<sequence>MSIDKTVMTKEDSEESMRSSPENEQATNVPANSTPQEPQQPKRKGGRKPMKIYATSEERKQRNRQAQAAFRERRTEYIKQLEETIQIHEQNLHNLQTAHRNAADECLMLRYKNSLLERILLEKGIDVQAELCAKTASPNLGPTHVPQTLAQPPPIQRAIMNRHHQSRRSISSIAPKVEPGMGQLATPPQPPSVLSPKNRHTPPSHTNSPTSSAPTFGSQPALSPPASDVGPLRTPAAVPQHQLSPVPGPGPISPPTARPVPVMAPTSAAANPRLATVSTASASVTPTTTPGTVTSPTAASGYYTTPSFQNHIEQLEQEYDAQADIMDDSEIDTPSGPGPYPAPFSDPNQTMAMTPTSPGQPRQMPSGAQAVQTSGSMQSYGNLTQLLEPNLEWDPFGLSASMAFPSQFSFDQSNLR</sequence>
<feature type="compositionally biased region" description="Basic residues" evidence="4">
    <location>
        <begin position="41"/>
        <end position="50"/>
    </location>
</feature>
<dbReference type="GeneID" id="27724873"/>
<dbReference type="Gene3D" id="1.20.5.170">
    <property type="match status" value="1"/>
</dbReference>
<evidence type="ECO:0000313" key="7">
    <source>
        <dbReference type="Proteomes" id="UP000028545"/>
    </source>
</evidence>
<accession>A0A084G5F8</accession>
<dbReference type="GO" id="GO:0000976">
    <property type="term" value="F:transcription cis-regulatory region binding"/>
    <property type="evidence" value="ECO:0007669"/>
    <property type="project" value="InterPro"/>
</dbReference>
<dbReference type="OMA" id="LDTDPFG"/>
<feature type="compositionally biased region" description="Polar residues" evidence="4">
    <location>
        <begin position="18"/>
        <end position="39"/>
    </location>
</feature>
<evidence type="ECO:0000256" key="3">
    <source>
        <dbReference type="SAM" id="Coils"/>
    </source>
</evidence>
<feature type="region of interest" description="Disordered" evidence="4">
    <location>
        <begin position="1"/>
        <end position="66"/>
    </location>
</feature>
<feature type="compositionally biased region" description="Polar residues" evidence="4">
    <location>
        <begin position="346"/>
        <end position="360"/>
    </location>
</feature>
<organism evidence="6 7">
    <name type="scientific">Pseudallescheria apiosperma</name>
    <name type="common">Scedosporium apiospermum</name>
    <dbReference type="NCBI Taxonomy" id="563466"/>
    <lineage>
        <taxon>Eukaryota</taxon>
        <taxon>Fungi</taxon>
        <taxon>Dikarya</taxon>
        <taxon>Ascomycota</taxon>
        <taxon>Pezizomycotina</taxon>
        <taxon>Sordariomycetes</taxon>
        <taxon>Hypocreomycetidae</taxon>
        <taxon>Microascales</taxon>
        <taxon>Microascaceae</taxon>
        <taxon>Scedosporium</taxon>
    </lineage>
</organism>
<evidence type="ECO:0000313" key="6">
    <source>
        <dbReference type="EMBL" id="KEZ42570.1"/>
    </source>
</evidence>
<comment type="subcellular location">
    <subcellularLocation>
        <location evidence="1">Nucleus</location>
    </subcellularLocation>
</comment>
<keyword evidence="7" id="KW-1185">Reference proteome</keyword>
<reference evidence="6 7" key="1">
    <citation type="journal article" date="2014" name="Genome Announc.">
        <title>Draft genome sequence of the pathogenic fungus Scedosporium apiospermum.</title>
        <authorList>
            <person name="Vandeputte P."/>
            <person name="Ghamrawi S."/>
            <person name="Rechenmann M."/>
            <person name="Iltis A."/>
            <person name="Giraud S."/>
            <person name="Fleury M."/>
            <person name="Thornton C."/>
            <person name="Delhaes L."/>
            <person name="Meyer W."/>
            <person name="Papon N."/>
            <person name="Bouchara J.P."/>
        </authorList>
    </citation>
    <scope>NUCLEOTIDE SEQUENCE [LARGE SCALE GENOMIC DNA]</scope>
    <source>
        <strain evidence="6 7">IHEM 14462</strain>
    </source>
</reference>
<dbReference type="PANTHER" id="PTHR40621">
    <property type="entry name" value="TRANSCRIPTION FACTOR KAPC-RELATED"/>
    <property type="match status" value="1"/>
</dbReference>
<protein>
    <recommendedName>
        <fullName evidence="5">BZIP domain-containing protein</fullName>
    </recommendedName>
</protein>
<dbReference type="InterPro" id="IPR050936">
    <property type="entry name" value="AP-1-like"/>
</dbReference>
<dbReference type="OrthoDB" id="2285533at2759"/>
<dbReference type="KEGG" id="sapo:SAPIO_CDS5801"/>
<dbReference type="GO" id="GO:0001228">
    <property type="term" value="F:DNA-binding transcription activator activity, RNA polymerase II-specific"/>
    <property type="evidence" value="ECO:0007669"/>
    <property type="project" value="TreeGrafter"/>
</dbReference>